<evidence type="ECO:0000259" key="2">
    <source>
        <dbReference type="Pfam" id="PF14238"/>
    </source>
</evidence>
<proteinExistence type="predicted"/>
<evidence type="ECO:0000313" key="4">
    <source>
        <dbReference type="Proteomes" id="UP001199916"/>
    </source>
</evidence>
<dbReference type="InterPro" id="IPR025641">
    <property type="entry name" value="DUF4340"/>
</dbReference>
<dbReference type="Proteomes" id="UP001199916">
    <property type="component" value="Unassembled WGS sequence"/>
</dbReference>
<feature type="compositionally biased region" description="Basic and acidic residues" evidence="1">
    <location>
        <begin position="211"/>
        <end position="225"/>
    </location>
</feature>
<reference evidence="3 4" key="1">
    <citation type="submission" date="2021-11" db="EMBL/GenBank/DDBJ databases">
        <title>Draft genome sequence of Paenibacillus profundus YoMME, a new Gram-positive bacteria with exoelectrogenic properties.</title>
        <authorList>
            <person name="Hubenova Y."/>
            <person name="Hubenova E."/>
            <person name="Manasiev Y."/>
            <person name="Peykov S."/>
            <person name="Mitov M."/>
        </authorList>
    </citation>
    <scope>NUCLEOTIDE SEQUENCE [LARGE SCALE GENOMIC DNA]</scope>
    <source>
        <strain evidence="3 4">YoMME</strain>
    </source>
</reference>
<evidence type="ECO:0000256" key="1">
    <source>
        <dbReference type="SAM" id="MobiDB-lite"/>
    </source>
</evidence>
<protein>
    <submittedName>
        <fullName evidence="3">DUF4340 domain-containing protein</fullName>
    </submittedName>
</protein>
<name>A0ABS8YDV5_9BACL</name>
<dbReference type="EMBL" id="JAJNBZ010000008">
    <property type="protein sequence ID" value="MCE5170180.1"/>
    <property type="molecule type" value="Genomic_DNA"/>
</dbReference>
<sequence length="347" mass="39443">MKKALPTVILLLVFAVGLWYASANNFFRTNQEEAKDTLLQVDPQQITALTIQIQEEQVELVNNKGQWAMTKPASYPINTYPVDDWLSTISNVSVESTVEEHAADMDKYGLAEPSQTFTVSVRDGKTHRINVGAESPVSGFFYATADDERTVYQVSQSALSSLARTAFDFAAKEPLTFPLERVKQFEWNWSGQSYRLQHVDKAETPTEANSDDGRSQEANKEESEIKNWLLNGKSITENDATTLMNKMRYWMTEQEPSRTASLSHIANNEPDWSLDLSLKPDQEVTGQEEKGKAETREYKGYMQGEELWIVPPNSEWAYAIHKQELLDVQTLWHGKMSDNEDKQATKK</sequence>
<gene>
    <name evidence="3" type="ORF">LQV63_12750</name>
</gene>
<keyword evidence="4" id="KW-1185">Reference proteome</keyword>
<comment type="caution">
    <text evidence="3">The sequence shown here is derived from an EMBL/GenBank/DDBJ whole genome shotgun (WGS) entry which is preliminary data.</text>
</comment>
<feature type="domain" description="DUF4340" evidence="2">
    <location>
        <begin position="67"/>
        <end position="218"/>
    </location>
</feature>
<dbReference type="RefSeq" id="WP_233696982.1">
    <property type="nucleotide sequence ID" value="NZ_JAJNBZ010000008.1"/>
</dbReference>
<dbReference type="Pfam" id="PF14238">
    <property type="entry name" value="DUF4340"/>
    <property type="match status" value="1"/>
</dbReference>
<accession>A0ABS8YDV5</accession>
<feature type="region of interest" description="Disordered" evidence="1">
    <location>
        <begin position="198"/>
        <end position="225"/>
    </location>
</feature>
<organism evidence="3 4">
    <name type="scientific">Paenibacillus profundus</name>
    <dbReference type="NCBI Taxonomy" id="1173085"/>
    <lineage>
        <taxon>Bacteria</taxon>
        <taxon>Bacillati</taxon>
        <taxon>Bacillota</taxon>
        <taxon>Bacilli</taxon>
        <taxon>Bacillales</taxon>
        <taxon>Paenibacillaceae</taxon>
        <taxon>Paenibacillus</taxon>
    </lineage>
</organism>
<evidence type="ECO:0000313" key="3">
    <source>
        <dbReference type="EMBL" id="MCE5170180.1"/>
    </source>
</evidence>